<comment type="subcellular location">
    <subcellularLocation>
        <location evidence="1">Cell inner membrane</location>
        <topology evidence="1">Multi-pass membrane protein</topology>
    </subcellularLocation>
</comment>
<evidence type="ECO:0000256" key="8">
    <source>
        <dbReference type="ARBA" id="ARBA00023002"/>
    </source>
</evidence>
<evidence type="ECO:0000256" key="1">
    <source>
        <dbReference type="ARBA" id="ARBA00004429"/>
    </source>
</evidence>
<evidence type="ECO:0000256" key="4">
    <source>
        <dbReference type="ARBA" id="ARBA00022519"/>
    </source>
</evidence>
<sequence>MLSRVPPHVMVRIKRYAYLLVLVVPAIAAWVTWQLTQGGNTLFWAWFPALFIFGFIPILDYIIGKDPANPDEEVEVPDMTKDWYYRALTLVCVPIHLAVVIYAGWAFATVEMGLAAQIGWLVSIGVVGGIMAINIGHELIHKDTKLETWTGGLALASVTYAGFKVEHIMGHHVHVSTPDDASSSRYNQGVYAFLLQAFPRNFMNAWRLEAKKLRRKGRNPWGPANELIWWYAISALFAVAFTVALGWAGLVFFLAQSFFAAATLEVINYIEHYGLHRRVQENGRFERVTPAHSWNSNYLLTNLFLFHLQRHSDHHAFPRRRYQVLRHYDESPQLPGGYAAMFVLALVPPLWKKVMNPRVEAYYEGELDQLFREQKPYSKA</sequence>
<evidence type="ECO:0000313" key="14">
    <source>
        <dbReference type="EMBL" id="PAU79880.1"/>
    </source>
</evidence>
<dbReference type="GO" id="GO:0046872">
    <property type="term" value="F:metal ion binding"/>
    <property type="evidence" value="ECO:0007669"/>
    <property type="project" value="UniProtKB-KW"/>
</dbReference>
<evidence type="ECO:0000256" key="6">
    <source>
        <dbReference type="ARBA" id="ARBA00022723"/>
    </source>
</evidence>
<dbReference type="CDD" id="cd03512">
    <property type="entry name" value="Alkane-hydroxylase"/>
    <property type="match status" value="1"/>
</dbReference>
<dbReference type="GO" id="GO:0004497">
    <property type="term" value="F:monooxygenase activity"/>
    <property type="evidence" value="ECO:0007669"/>
    <property type="project" value="UniProtKB-KW"/>
</dbReference>
<dbReference type="EMBL" id="NSKD01000005">
    <property type="protein sequence ID" value="PAU79880.1"/>
    <property type="molecule type" value="Genomic_DNA"/>
</dbReference>
<feature type="domain" description="Fatty acid desaturase" evidence="13">
    <location>
        <begin position="120"/>
        <end position="342"/>
    </location>
</feature>
<keyword evidence="3" id="KW-1003">Cell membrane</keyword>
<accession>A0A2A2F4Z8</accession>
<keyword evidence="7 12" id="KW-1133">Transmembrane helix</keyword>
<dbReference type="AlphaFoldDB" id="A0A2A2F4Z8"/>
<comment type="similarity">
    <text evidence="2">Belongs to the fatty acid desaturase type 1 family. AlkB subfamily.</text>
</comment>
<feature type="transmembrane region" description="Helical" evidence="12">
    <location>
        <begin position="227"/>
        <end position="245"/>
    </location>
</feature>
<comment type="caution">
    <text evidence="14">The sequence shown here is derived from an EMBL/GenBank/DDBJ whole genome shotgun (WGS) entry which is preliminary data.</text>
</comment>
<keyword evidence="10 14" id="KW-0503">Monooxygenase</keyword>
<feature type="transmembrane region" description="Helical" evidence="12">
    <location>
        <begin position="16"/>
        <end position="36"/>
    </location>
</feature>
<proteinExistence type="inferred from homology"/>
<dbReference type="GO" id="GO:0005886">
    <property type="term" value="C:plasma membrane"/>
    <property type="evidence" value="ECO:0007669"/>
    <property type="project" value="UniProtKB-SubCell"/>
</dbReference>
<keyword evidence="15" id="KW-1185">Reference proteome</keyword>
<dbReference type="OrthoDB" id="4759734at2"/>
<evidence type="ECO:0000256" key="9">
    <source>
        <dbReference type="ARBA" id="ARBA00023004"/>
    </source>
</evidence>
<evidence type="ECO:0000256" key="5">
    <source>
        <dbReference type="ARBA" id="ARBA00022692"/>
    </source>
</evidence>
<organism evidence="14 15">
    <name type="scientific">Halovibrio salipaludis</name>
    <dbReference type="NCBI Taxonomy" id="2032626"/>
    <lineage>
        <taxon>Bacteria</taxon>
        <taxon>Pseudomonadati</taxon>
        <taxon>Pseudomonadota</taxon>
        <taxon>Gammaproteobacteria</taxon>
        <taxon>Oceanospirillales</taxon>
        <taxon>Halomonadaceae</taxon>
        <taxon>Halovibrio</taxon>
    </lineage>
</organism>
<dbReference type="Proteomes" id="UP000218896">
    <property type="component" value="Unassembled WGS sequence"/>
</dbReference>
<evidence type="ECO:0000313" key="15">
    <source>
        <dbReference type="Proteomes" id="UP000218896"/>
    </source>
</evidence>
<evidence type="ECO:0000256" key="3">
    <source>
        <dbReference type="ARBA" id="ARBA00022475"/>
    </source>
</evidence>
<keyword evidence="9" id="KW-0408">Iron</keyword>
<feature type="transmembrane region" description="Helical" evidence="12">
    <location>
        <begin position="114"/>
        <end position="136"/>
    </location>
</feature>
<keyword evidence="11 12" id="KW-0472">Membrane</keyword>
<keyword evidence="5 12" id="KW-0812">Transmembrane</keyword>
<dbReference type="GO" id="GO:0006629">
    <property type="term" value="P:lipid metabolic process"/>
    <property type="evidence" value="ECO:0007669"/>
    <property type="project" value="InterPro"/>
</dbReference>
<protein>
    <submittedName>
        <fullName evidence="14">Alkane 1-monooxygenase</fullName>
    </submittedName>
</protein>
<dbReference type="RefSeq" id="WP_095617950.1">
    <property type="nucleotide sequence ID" value="NZ_NSKD01000005.1"/>
</dbReference>
<gene>
    <name evidence="14" type="ORF">CK501_11820</name>
</gene>
<evidence type="ECO:0000259" key="13">
    <source>
        <dbReference type="Pfam" id="PF00487"/>
    </source>
</evidence>
<dbReference type="PANTHER" id="PTHR38674">
    <property type="entry name" value="ALKANE 1-MONOOXYGENASE 1"/>
    <property type="match status" value="1"/>
</dbReference>
<evidence type="ECO:0000256" key="10">
    <source>
        <dbReference type="ARBA" id="ARBA00023033"/>
    </source>
</evidence>
<evidence type="ECO:0000256" key="12">
    <source>
        <dbReference type="SAM" id="Phobius"/>
    </source>
</evidence>
<dbReference type="PANTHER" id="PTHR38674:SF1">
    <property type="entry name" value="ALKANE 1-MONOOXYGENASE 1"/>
    <property type="match status" value="1"/>
</dbReference>
<feature type="transmembrane region" description="Helical" evidence="12">
    <location>
        <begin position="83"/>
        <end position="108"/>
    </location>
</feature>
<evidence type="ECO:0000256" key="7">
    <source>
        <dbReference type="ARBA" id="ARBA00022989"/>
    </source>
</evidence>
<evidence type="ECO:0000256" key="11">
    <source>
        <dbReference type="ARBA" id="ARBA00023136"/>
    </source>
</evidence>
<reference evidence="14 15" key="1">
    <citation type="submission" date="2017-08" db="EMBL/GenBank/DDBJ databases">
        <title>Halovibrio sewagensis sp. nov., isolated from wastewater of high salinity.</title>
        <authorList>
            <person name="Dong X."/>
            <person name="Zhang G."/>
        </authorList>
    </citation>
    <scope>NUCLEOTIDE SEQUENCE [LARGE SCALE GENOMIC DNA]</scope>
    <source>
        <strain evidence="14 15">YL5-2</strain>
    </source>
</reference>
<keyword evidence="4" id="KW-0997">Cell inner membrane</keyword>
<dbReference type="InterPro" id="IPR005804">
    <property type="entry name" value="FA_desaturase_dom"/>
</dbReference>
<name>A0A2A2F4Z8_9GAMM</name>
<feature type="transmembrane region" description="Helical" evidence="12">
    <location>
        <begin position="42"/>
        <end position="63"/>
    </location>
</feature>
<keyword evidence="8" id="KW-0560">Oxidoreductase</keyword>
<dbReference type="InterPro" id="IPR033885">
    <property type="entry name" value="AlkB/XylM"/>
</dbReference>
<dbReference type="Pfam" id="PF00487">
    <property type="entry name" value="FA_desaturase"/>
    <property type="match status" value="1"/>
</dbReference>
<evidence type="ECO:0000256" key="2">
    <source>
        <dbReference type="ARBA" id="ARBA00010823"/>
    </source>
</evidence>
<keyword evidence="6" id="KW-0479">Metal-binding</keyword>